<name>A0ABP7HWP1_9ACTN</name>
<organism evidence="2 3">
    <name type="scientific">Sphaerisporangium flaviroseum</name>
    <dbReference type="NCBI Taxonomy" id="509199"/>
    <lineage>
        <taxon>Bacteria</taxon>
        <taxon>Bacillati</taxon>
        <taxon>Actinomycetota</taxon>
        <taxon>Actinomycetes</taxon>
        <taxon>Streptosporangiales</taxon>
        <taxon>Streptosporangiaceae</taxon>
        <taxon>Sphaerisporangium</taxon>
    </lineage>
</organism>
<dbReference type="Proteomes" id="UP001500888">
    <property type="component" value="Unassembled WGS sequence"/>
</dbReference>
<sequence>MDATSTPGDHELLIAARHIAVALGYTPAEVTALAVDLGTDGRRDWPTADLLLSALAQLACRDPDRRDLVGAVEAGEILGVSRTRVHQLAERPDFPAPRYVVAAGKLWARSDIVAFDSRWNRRPGRPAKQGPGSTSTPGER</sequence>
<comment type="caution">
    <text evidence="2">The sequence shown here is derived from an EMBL/GenBank/DDBJ whole genome shotgun (WGS) entry which is preliminary data.</text>
</comment>
<keyword evidence="3" id="KW-1185">Reference proteome</keyword>
<accession>A0ABP7HWP1</accession>
<reference evidence="3" key="1">
    <citation type="journal article" date="2019" name="Int. J. Syst. Evol. Microbiol.">
        <title>The Global Catalogue of Microorganisms (GCM) 10K type strain sequencing project: providing services to taxonomists for standard genome sequencing and annotation.</title>
        <authorList>
            <consortium name="The Broad Institute Genomics Platform"/>
            <consortium name="The Broad Institute Genome Sequencing Center for Infectious Disease"/>
            <person name="Wu L."/>
            <person name="Ma J."/>
        </authorList>
    </citation>
    <scope>NUCLEOTIDE SEQUENCE [LARGE SCALE GENOMIC DNA]</scope>
    <source>
        <strain evidence="3">JCM 16908</strain>
    </source>
</reference>
<gene>
    <name evidence="2" type="ORF">GCM10022226_24530</name>
</gene>
<dbReference type="RefSeq" id="WP_344938037.1">
    <property type="nucleotide sequence ID" value="NZ_BAAAZR010000004.1"/>
</dbReference>
<protein>
    <recommendedName>
        <fullName evidence="4">DNA-binding protein</fullName>
    </recommendedName>
</protein>
<proteinExistence type="predicted"/>
<evidence type="ECO:0000256" key="1">
    <source>
        <dbReference type="SAM" id="MobiDB-lite"/>
    </source>
</evidence>
<dbReference type="EMBL" id="BAAAZR010000004">
    <property type="protein sequence ID" value="GAA3803838.1"/>
    <property type="molecule type" value="Genomic_DNA"/>
</dbReference>
<feature type="region of interest" description="Disordered" evidence="1">
    <location>
        <begin position="119"/>
        <end position="140"/>
    </location>
</feature>
<evidence type="ECO:0000313" key="3">
    <source>
        <dbReference type="Proteomes" id="UP001500888"/>
    </source>
</evidence>
<evidence type="ECO:0000313" key="2">
    <source>
        <dbReference type="EMBL" id="GAA3803838.1"/>
    </source>
</evidence>
<evidence type="ECO:0008006" key="4">
    <source>
        <dbReference type="Google" id="ProtNLM"/>
    </source>
</evidence>
<feature type="compositionally biased region" description="Polar residues" evidence="1">
    <location>
        <begin position="131"/>
        <end position="140"/>
    </location>
</feature>